<dbReference type="CDD" id="cd00112">
    <property type="entry name" value="LDLa"/>
    <property type="match status" value="3"/>
</dbReference>
<dbReference type="EMBL" id="HBUF01071940">
    <property type="protein sequence ID" value="CAG6629864.1"/>
    <property type="molecule type" value="Transcribed_RNA"/>
</dbReference>
<dbReference type="Gene3D" id="4.10.400.10">
    <property type="entry name" value="Low-density Lipoprotein Receptor"/>
    <property type="match status" value="3"/>
</dbReference>
<name>A0A8D8QE18_9HEMI</name>
<feature type="disulfide bond" evidence="5">
    <location>
        <begin position="93"/>
        <end position="105"/>
    </location>
</feature>
<sequence>MKVPTTKMFKIDTLTLLFLFFISIDLVISATIMTAPSQEQKPDEPDNTGDKTCDNPRQFWCPENCIDLIKVCDGIADCDGGLDETVCSQDTTCRLDEFKCKTGNCIPIHLRCDSYVDCADESDQENCPKCPSDDFRCPNGKCITKKWTCNGVPDCFDASDEKNCTQCQEGVTRCPTGACITSEQTCDDVNKQTQSPPTTTTKSAVSPLKPALIVTVLIGTIMSLYI</sequence>
<evidence type="ECO:0000256" key="3">
    <source>
        <dbReference type="ARBA" id="ARBA00023157"/>
    </source>
</evidence>
<dbReference type="GO" id="GO:0006898">
    <property type="term" value="P:receptor-mediated endocytosis"/>
    <property type="evidence" value="ECO:0007669"/>
    <property type="project" value="TreeGrafter"/>
</dbReference>
<dbReference type="PANTHER" id="PTHR22722">
    <property type="entry name" value="LOW-DENSITY LIPOPROTEIN RECEPTOR-RELATED PROTEIN 2-RELATED"/>
    <property type="match status" value="1"/>
</dbReference>
<keyword evidence="6" id="KW-0675">Receptor</keyword>
<organism evidence="6">
    <name type="scientific">Cacopsylla melanoneura</name>
    <dbReference type="NCBI Taxonomy" id="428564"/>
    <lineage>
        <taxon>Eukaryota</taxon>
        <taxon>Metazoa</taxon>
        <taxon>Ecdysozoa</taxon>
        <taxon>Arthropoda</taxon>
        <taxon>Hexapoda</taxon>
        <taxon>Insecta</taxon>
        <taxon>Pterygota</taxon>
        <taxon>Neoptera</taxon>
        <taxon>Paraneoptera</taxon>
        <taxon>Hemiptera</taxon>
        <taxon>Sternorrhyncha</taxon>
        <taxon>Psylloidea</taxon>
        <taxon>Psyllidae</taxon>
        <taxon>Psyllinae</taxon>
        <taxon>Cacopsylla</taxon>
    </lineage>
</organism>
<protein>
    <submittedName>
        <fullName evidence="6">Low-density lipoprotein receptor-related protein 1B</fullName>
    </submittedName>
</protein>
<feature type="disulfide bond" evidence="5">
    <location>
        <begin position="112"/>
        <end position="127"/>
    </location>
</feature>
<feature type="disulfide bond" evidence="5">
    <location>
        <begin position="130"/>
        <end position="142"/>
    </location>
</feature>
<evidence type="ECO:0000256" key="1">
    <source>
        <dbReference type="ARBA" id="ARBA00022729"/>
    </source>
</evidence>
<keyword evidence="1" id="KW-0732">Signal</keyword>
<keyword evidence="2" id="KW-0677">Repeat</keyword>
<feature type="disulfide bond" evidence="5">
    <location>
        <begin position="53"/>
        <end position="65"/>
    </location>
</feature>
<dbReference type="InterPro" id="IPR036055">
    <property type="entry name" value="LDL_receptor-like_sf"/>
</dbReference>
<dbReference type="Pfam" id="PF00057">
    <property type="entry name" value="Ldl_recept_a"/>
    <property type="match status" value="2"/>
</dbReference>
<comment type="caution">
    <text evidence="5">Lacks conserved residue(s) required for the propagation of feature annotation.</text>
</comment>
<dbReference type="GO" id="GO:0016324">
    <property type="term" value="C:apical plasma membrane"/>
    <property type="evidence" value="ECO:0007669"/>
    <property type="project" value="TreeGrafter"/>
</dbReference>
<evidence type="ECO:0000256" key="2">
    <source>
        <dbReference type="ARBA" id="ARBA00022737"/>
    </source>
</evidence>
<dbReference type="GO" id="GO:0042562">
    <property type="term" value="F:hormone binding"/>
    <property type="evidence" value="ECO:0007669"/>
    <property type="project" value="TreeGrafter"/>
</dbReference>
<reference evidence="6" key="1">
    <citation type="submission" date="2021-05" db="EMBL/GenBank/DDBJ databases">
        <authorList>
            <person name="Alioto T."/>
            <person name="Alioto T."/>
            <person name="Gomez Garrido J."/>
        </authorList>
    </citation>
    <scope>NUCLEOTIDE SEQUENCE</scope>
</reference>
<proteinExistence type="predicted"/>
<dbReference type="SMART" id="SM00192">
    <property type="entry name" value="LDLa"/>
    <property type="match status" value="3"/>
</dbReference>
<accession>A0A8D8QE18</accession>
<keyword evidence="4" id="KW-0325">Glycoprotein</keyword>
<dbReference type="GO" id="GO:0043235">
    <property type="term" value="C:receptor complex"/>
    <property type="evidence" value="ECO:0007669"/>
    <property type="project" value="TreeGrafter"/>
</dbReference>
<evidence type="ECO:0000313" key="6">
    <source>
        <dbReference type="EMBL" id="CAG6629864.1"/>
    </source>
</evidence>
<feature type="disulfide bond" evidence="5">
    <location>
        <begin position="137"/>
        <end position="155"/>
    </location>
</feature>
<dbReference type="PROSITE" id="PS50068">
    <property type="entry name" value="LDLRA_2"/>
    <property type="match status" value="3"/>
</dbReference>
<dbReference type="InterPro" id="IPR051221">
    <property type="entry name" value="LDLR-related"/>
</dbReference>
<feature type="disulfide bond" evidence="5">
    <location>
        <begin position="149"/>
        <end position="164"/>
    </location>
</feature>
<feature type="disulfide bond" evidence="5">
    <location>
        <begin position="72"/>
        <end position="87"/>
    </location>
</feature>
<dbReference type="SUPFAM" id="SSF57424">
    <property type="entry name" value="LDL receptor-like module"/>
    <property type="match status" value="3"/>
</dbReference>
<feature type="disulfide bond" evidence="5">
    <location>
        <begin position="100"/>
        <end position="118"/>
    </location>
</feature>
<keyword evidence="3 5" id="KW-1015">Disulfide bond</keyword>
<evidence type="ECO:0000256" key="4">
    <source>
        <dbReference type="ARBA" id="ARBA00023180"/>
    </source>
</evidence>
<dbReference type="PRINTS" id="PR00261">
    <property type="entry name" value="LDLRECEPTOR"/>
</dbReference>
<dbReference type="InterPro" id="IPR002172">
    <property type="entry name" value="LDrepeatLR_classA_rpt"/>
</dbReference>
<keyword evidence="6" id="KW-0449">Lipoprotein</keyword>
<evidence type="ECO:0000256" key="5">
    <source>
        <dbReference type="PROSITE-ProRule" id="PRU00124"/>
    </source>
</evidence>
<dbReference type="AlphaFoldDB" id="A0A8D8QE18"/>
<dbReference type="FunFam" id="4.10.400.10:FF:000034">
    <property type="entry name" value="Low-density lipoprotein receptor-related protein 2"/>
    <property type="match status" value="2"/>
</dbReference>